<evidence type="ECO:0000313" key="3">
    <source>
        <dbReference type="Proteomes" id="UP000248857"/>
    </source>
</evidence>
<feature type="chain" id="PRO_5015970259" evidence="1">
    <location>
        <begin position="28"/>
        <end position="134"/>
    </location>
</feature>
<keyword evidence="1" id="KW-0732">Signal</keyword>
<accession>A0A2W1JEC4</accession>
<sequence>MVFKMKCRRFLPLICFSWLVASLPAIAGSAYVGNSQSRRVITNGKAETRLNVREVYNGEREADAFAVKRERGKTSITYVEDGRNVQEDTYFDVTSRSYSREQGTVLKNTTVRVQESYEFTGFQESHRVTAGFDF</sequence>
<protein>
    <submittedName>
        <fullName evidence="2">Uncharacterized protein</fullName>
    </submittedName>
</protein>
<organism evidence="2 3">
    <name type="scientific">Acaryochloris thomasi RCC1774</name>
    <dbReference type="NCBI Taxonomy" id="1764569"/>
    <lineage>
        <taxon>Bacteria</taxon>
        <taxon>Bacillati</taxon>
        <taxon>Cyanobacteriota</taxon>
        <taxon>Cyanophyceae</taxon>
        <taxon>Acaryochloridales</taxon>
        <taxon>Acaryochloridaceae</taxon>
        <taxon>Acaryochloris</taxon>
        <taxon>Acaryochloris thomasi</taxon>
    </lineage>
</organism>
<gene>
    <name evidence="2" type="ORF">C1752_04108</name>
</gene>
<evidence type="ECO:0000313" key="2">
    <source>
        <dbReference type="EMBL" id="PZD72133.1"/>
    </source>
</evidence>
<proteinExistence type="predicted"/>
<dbReference type="EMBL" id="PQWO01000012">
    <property type="protein sequence ID" value="PZD72133.1"/>
    <property type="molecule type" value="Genomic_DNA"/>
</dbReference>
<dbReference type="Proteomes" id="UP000248857">
    <property type="component" value="Unassembled WGS sequence"/>
</dbReference>
<evidence type="ECO:0000256" key="1">
    <source>
        <dbReference type="SAM" id="SignalP"/>
    </source>
</evidence>
<name>A0A2W1JEC4_9CYAN</name>
<feature type="signal peptide" evidence="1">
    <location>
        <begin position="1"/>
        <end position="27"/>
    </location>
</feature>
<comment type="caution">
    <text evidence="2">The sequence shown here is derived from an EMBL/GenBank/DDBJ whole genome shotgun (WGS) entry which is preliminary data.</text>
</comment>
<reference evidence="2 3" key="1">
    <citation type="journal article" date="2018" name="Sci. Rep.">
        <title>A novel species of the marine cyanobacterium Acaryochloris with a unique pigment content and lifestyle.</title>
        <authorList>
            <person name="Partensky F."/>
            <person name="Six C."/>
            <person name="Ratin M."/>
            <person name="Garczarek L."/>
            <person name="Vaulot D."/>
            <person name="Probert I."/>
            <person name="Calteau A."/>
            <person name="Gourvil P."/>
            <person name="Marie D."/>
            <person name="Grebert T."/>
            <person name="Bouchier C."/>
            <person name="Le Panse S."/>
            <person name="Gachenot M."/>
            <person name="Rodriguez F."/>
            <person name="Garrido J.L."/>
        </authorList>
    </citation>
    <scope>NUCLEOTIDE SEQUENCE [LARGE SCALE GENOMIC DNA]</scope>
    <source>
        <strain evidence="2 3">RCC1774</strain>
    </source>
</reference>
<dbReference type="AlphaFoldDB" id="A0A2W1JEC4"/>
<keyword evidence="3" id="KW-1185">Reference proteome</keyword>